<dbReference type="Pfam" id="PF01895">
    <property type="entry name" value="PhoU"/>
    <property type="match status" value="2"/>
</dbReference>
<dbReference type="EMBL" id="AYZE01000015">
    <property type="protein sequence ID" value="KRM90413.1"/>
    <property type="molecule type" value="Genomic_DNA"/>
</dbReference>
<keyword evidence="5 7" id="KW-0963">Cytoplasm</keyword>
<comment type="subunit">
    <text evidence="3 7">Homodimer.</text>
</comment>
<proteinExistence type="inferred from homology"/>
<evidence type="ECO:0000313" key="10">
    <source>
        <dbReference type="Proteomes" id="UP000051131"/>
    </source>
</evidence>
<organism evidence="9 10">
    <name type="scientific">Liquorilactobacillus cacaonum DSM 21116</name>
    <dbReference type="NCBI Taxonomy" id="1423729"/>
    <lineage>
        <taxon>Bacteria</taxon>
        <taxon>Bacillati</taxon>
        <taxon>Bacillota</taxon>
        <taxon>Bacilli</taxon>
        <taxon>Lactobacillales</taxon>
        <taxon>Lactobacillaceae</taxon>
        <taxon>Liquorilactobacillus</taxon>
    </lineage>
</organism>
<feature type="domain" description="PhoU" evidence="8">
    <location>
        <begin position="132"/>
        <end position="217"/>
    </location>
</feature>
<dbReference type="InterPro" id="IPR026022">
    <property type="entry name" value="PhoU_dom"/>
</dbReference>
<keyword evidence="6 7" id="KW-0592">Phosphate transport</keyword>
<keyword evidence="4 7" id="KW-0813">Transport</keyword>
<evidence type="ECO:0000256" key="7">
    <source>
        <dbReference type="PIRNR" id="PIRNR003107"/>
    </source>
</evidence>
<dbReference type="GO" id="GO:0006817">
    <property type="term" value="P:phosphate ion transport"/>
    <property type="evidence" value="ECO:0007669"/>
    <property type="project" value="UniProtKB-KW"/>
</dbReference>
<name>A0A0R2CFB7_9LACO</name>
<dbReference type="SUPFAM" id="SSF109755">
    <property type="entry name" value="PhoU-like"/>
    <property type="match status" value="1"/>
</dbReference>
<dbReference type="InterPro" id="IPR028366">
    <property type="entry name" value="PhoU"/>
</dbReference>
<evidence type="ECO:0000256" key="2">
    <source>
        <dbReference type="ARBA" id="ARBA00008107"/>
    </source>
</evidence>
<protein>
    <recommendedName>
        <fullName evidence="7">Phosphate-specific transport system accessory protein PhoU</fullName>
    </recommendedName>
</protein>
<comment type="caution">
    <text evidence="9">The sequence shown here is derived from an EMBL/GenBank/DDBJ whole genome shotgun (WGS) entry which is preliminary data.</text>
</comment>
<dbReference type="NCBIfam" id="TIGR02135">
    <property type="entry name" value="phoU_full"/>
    <property type="match status" value="1"/>
</dbReference>
<dbReference type="Gene3D" id="1.20.58.220">
    <property type="entry name" value="Phosphate transport system protein phou homolog 2, domain 2"/>
    <property type="match status" value="1"/>
</dbReference>
<dbReference type="PANTHER" id="PTHR42930:SF3">
    <property type="entry name" value="PHOSPHATE-SPECIFIC TRANSPORT SYSTEM ACCESSORY PROTEIN PHOU"/>
    <property type="match status" value="1"/>
</dbReference>
<comment type="function">
    <text evidence="7">Plays a role in the regulation of phosphate uptake.</text>
</comment>
<comment type="similarity">
    <text evidence="2 7">Belongs to the PhoU family.</text>
</comment>
<reference evidence="9 10" key="1">
    <citation type="journal article" date="2015" name="Genome Announc.">
        <title>Expanding the biotechnology potential of lactobacilli through comparative genomics of 213 strains and associated genera.</title>
        <authorList>
            <person name="Sun Z."/>
            <person name="Harris H.M."/>
            <person name="McCann A."/>
            <person name="Guo C."/>
            <person name="Argimon S."/>
            <person name="Zhang W."/>
            <person name="Yang X."/>
            <person name="Jeffery I.B."/>
            <person name="Cooney J.C."/>
            <person name="Kagawa T.F."/>
            <person name="Liu W."/>
            <person name="Song Y."/>
            <person name="Salvetti E."/>
            <person name="Wrobel A."/>
            <person name="Rasinkangas P."/>
            <person name="Parkhill J."/>
            <person name="Rea M.C."/>
            <person name="O'Sullivan O."/>
            <person name="Ritari J."/>
            <person name="Douillard F.P."/>
            <person name="Paul Ross R."/>
            <person name="Yang R."/>
            <person name="Briner A.E."/>
            <person name="Felis G.E."/>
            <person name="de Vos W.M."/>
            <person name="Barrangou R."/>
            <person name="Klaenhammer T.R."/>
            <person name="Caufield P.W."/>
            <person name="Cui Y."/>
            <person name="Zhang H."/>
            <person name="O'Toole P.W."/>
        </authorList>
    </citation>
    <scope>NUCLEOTIDE SEQUENCE [LARGE SCALE GENOMIC DNA]</scope>
    <source>
        <strain evidence="9 10">DSM 21116</strain>
    </source>
</reference>
<comment type="subcellular location">
    <subcellularLocation>
        <location evidence="1 7">Cytoplasm</location>
    </subcellularLocation>
</comment>
<dbReference type="GO" id="GO:0005737">
    <property type="term" value="C:cytoplasm"/>
    <property type="evidence" value="ECO:0007669"/>
    <property type="project" value="UniProtKB-SubCell"/>
</dbReference>
<dbReference type="FunFam" id="1.20.58.220:FF:000004">
    <property type="entry name" value="Phosphate-specific transport system accessory protein PhoU"/>
    <property type="match status" value="1"/>
</dbReference>
<dbReference type="AlphaFoldDB" id="A0A0R2CFB7"/>
<evidence type="ECO:0000256" key="5">
    <source>
        <dbReference type="ARBA" id="ARBA00022490"/>
    </source>
</evidence>
<dbReference type="GO" id="GO:0045936">
    <property type="term" value="P:negative regulation of phosphate metabolic process"/>
    <property type="evidence" value="ECO:0007669"/>
    <property type="project" value="InterPro"/>
</dbReference>
<dbReference type="PATRIC" id="fig|1423729.3.peg.1338"/>
<evidence type="ECO:0000313" key="9">
    <source>
        <dbReference type="EMBL" id="KRM90413.1"/>
    </source>
</evidence>
<dbReference type="PIRSF" id="PIRSF003107">
    <property type="entry name" value="PhoU"/>
    <property type="match status" value="1"/>
</dbReference>
<keyword evidence="10" id="KW-1185">Reference proteome</keyword>
<evidence type="ECO:0000256" key="4">
    <source>
        <dbReference type="ARBA" id="ARBA00022448"/>
    </source>
</evidence>
<dbReference type="PANTHER" id="PTHR42930">
    <property type="entry name" value="PHOSPHATE-SPECIFIC TRANSPORT SYSTEM ACCESSORY PROTEIN PHOU"/>
    <property type="match status" value="1"/>
</dbReference>
<sequence length="235" mass="27171">MFFQTKKGRVKNVRKTFNDELKKLHVRFAELGMMVNEAVFHATNAFVNHDKKLAESVIEKDYVINGCENDLEKMTLELIALYQPVTEDLRDVITILKASSDIERVGDHAVSICHATINMKGSLRIAEIEIEIAKMGEYTCQMFQNVLDAYMRKNEERALKIAKDDFFLDEELRKIRKRCVTIMQGNPKVVISGSYYNLVATYLERIGDYVTNVCEWIVFLEKGEIVELNPNTKQY</sequence>
<accession>A0A0R2CFB7</accession>
<dbReference type="InterPro" id="IPR038078">
    <property type="entry name" value="PhoU-like_sf"/>
</dbReference>
<evidence type="ECO:0000256" key="3">
    <source>
        <dbReference type="ARBA" id="ARBA00011738"/>
    </source>
</evidence>
<dbReference type="Proteomes" id="UP000051131">
    <property type="component" value="Unassembled WGS sequence"/>
</dbReference>
<evidence type="ECO:0000259" key="8">
    <source>
        <dbReference type="Pfam" id="PF01895"/>
    </source>
</evidence>
<gene>
    <name evidence="9" type="ORF">FC80_GL001317</name>
</gene>
<feature type="domain" description="PhoU" evidence="8">
    <location>
        <begin position="29"/>
        <end position="115"/>
    </location>
</feature>
<dbReference type="STRING" id="1423729.FC80_GL001317"/>
<evidence type="ECO:0000256" key="6">
    <source>
        <dbReference type="ARBA" id="ARBA00022592"/>
    </source>
</evidence>
<dbReference type="GO" id="GO:0030643">
    <property type="term" value="P:intracellular phosphate ion homeostasis"/>
    <property type="evidence" value="ECO:0007669"/>
    <property type="project" value="InterPro"/>
</dbReference>
<evidence type="ECO:0000256" key="1">
    <source>
        <dbReference type="ARBA" id="ARBA00004496"/>
    </source>
</evidence>